<proteinExistence type="predicted"/>
<dbReference type="EMBL" id="UGPZ01000002">
    <property type="protein sequence ID" value="STY90548.1"/>
    <property type="molecule type" value="Genomic_DNA"/>
</dbReference>
<dbReference type="Pfam" id="PF20140">
    <property type="entry name" value="DUF6530"/>
    <property type="match status" value="1"/>
</dbReference>
<dbReference type="AlphaFoldDB" id="A0A378PPT3"/>
<organism evidence="1 2">
    <name type="scientific">Moraxella bovis</name>
    <dbReference type="NCBI Taxonomy" id="476"/>
    <lineage>
        <taxon>Bacteria</taxon>
        <taxon>Pseudomonadati</taxon>
        <taxon>Pseudomonadota</taxon>
        <taxon>Gammaproteobacteria</taxon>
        <taxon>Moraxellales</taxon>
        <taxon>Moraxellaceae</taxon>
        <taxon>Moraxella</taxon>
    </lineage>
</organism>
<accession>A0A378PPT3</accession>
<name>A0A378PPT3_MORBO</name>
<protein>
    <submittedName>
        <fullName evidence="1">Uncharacterized protein</fullName>
    </submittedName>
</protein>
<evidence type="ECO:0000313" key="2">
    <source>
        <dbReference type="Proteomes" id="UP000254133"/>
    </source>
</evidence>
<dbReference type="InterPro" id="IPR045352">
    <property type="entry name" value="DUF6530"/>
</dbReference>
<gene>
    <name evidence="1" type="ORF">NCTC9426_00564</name>
</gene>
<dbReference type="RefSeq" id="WP_115368797.1">
    <property type="nucleotide sequence ID" value="NZ_UGPZ01000002.1"/>
</dbReference>
<dbReference type="Proteomes" id="UP000254133">
    <property type="component" value="Unassembled WGS sequence"/>
</dbReference>
<evidence type="ECO:0000313" key="1">
    <source>
        <dbReference type="EMBL" id="STY90548.1"/>
    </source>
</evidence>
<reference evidence="1 2" key="1">
    <citation type="submission" date="2018-06" db="EMBL/GenBank/DDBJ databases">
        <authorList>
            <consortium name="Pathogen Informatics"/>
            <person name="Doyle S."/>
        </authorList>
    </citation>
    <scope>NUCLEOTIDE SEQUENCE [LARGE SCALE GENOMIC DNA]</scope>
    <source>
        <strain evidence="1 2">NCTC9426</strain>
    </source>
</reference>
<sequence length="152" mass="17216">MLEFKKIPTHLSHIPVIMLENYQAIDGAFAHKTDAQGLSVGVAQWNGAGCADFSAKIWRFAYDENNSKGGRWSRQSEEIPLHRTLDLASLVCASIYYAKNGEFPSDCEYDLSKSNDAHHQVLLKQFLVKDDEYLQTSLKRLAKLVNQLVEQE</sequence>